<evidence type="ECO:0008006" key="2">
    <source>
        <dbReference type="Google" id="ProtNLM"/>
    </source>
</evidence>
<proteinExistence type="predicted"/>
<dbReference type="SUPFAM" id="SSF50494">
    <property type="entry name" value="Trypsin-like serine proteases"/>
    <property type="match status" value="1"/>
</dbReference>
<comment type="caution">
    <text evidence="1">The sequence shown here is derived from an EMBL/GenBank/DDBJ whole genome shotgun (WGS) entry which is preliminary data.</text>
</comment>
<dbReference type="Pfam" id="PF13365">
    <property type="entry name" value="Trypsin_2"/>
    <property type="match status" value="1"/>
</dbReference>
<accession>X1HME9</accession>
<protein>
    <recommendedName>
        <fullName evidence="2">Serine protease</fullName>
    </recommendedName>
</protein>
<dbReference type="AlphaFoldDB" id="X1HME9"/>
<dbReference type="EMBL" id="BARU01025852">
    <property type="protein sequence ID" value="GAH71326.1"/>
    <property type="molecule type" value="Genomic_DNA"/>
</dbReference>
<feature type="non-terminal residue" evidence="1">
    <location>
        <position position="272"/>
    </location>
</feature>
<reference evidence="1" key="1">
    <citation type="journal article" date="2014" name="Front. Microbiol.">
        <title>High frequency of phylogenetically diverse reductive dehalogenase-homologous genes in deep subseafloor sedimentary metagenomes.</title>
        <authorList>
            <person name="Kawai M."/>
            <person name="Futagami T."/>
            <person name="Toyoda A."/>
            <person name="Takaki Y."/>
            <person name="Nishi S."/>
            <person name="Hori S."/>
            <person name="Arai W."/>
            <person name="Tsubouchi T."/>
            <person name="Morono Y."/>
            <person name="Uchiyama I."/>
            <person name="Ito T."/>
            <person name="Fujiyama A."/>
            <person name="Inagaki F."/>
            <person name="Takami H."/>
        </authorList>
    </citation>
    <scope>NUCLEOTIDE SEQUENCE</scope>
    <source>
        <strain evidence="1">Expedition CK06-06</strain>
    </source>
</reference>
<organism evidence="1">
    <name type="scientific">marine sediment metagenome</name>
    <dbReference type="NCBI Taxonomy" id="412755"/>
    <lineage>
        <taxon>unclassified sequences</taxon>
        <taxon>metagenomes</taxon>
        <taxon>ecological metagenomes</taxon>
    </lineage>
</organism>
<evidence type="ECO:0000313" key="1">
    <source>
        <dbReference type="EMBL" id="GAH71326.1"/>
    </source>
</evidence>
<dbReference type="InterPro" id="IPR009003">
    <property type="entry name" value="Peptidase_S1_PA"/>
</dbReference>
<feature type="non-terminal residue" evidence="1">
    <location>
        <position position="1"/>
    </location>
</feature>
<name>X1HME9_9ZZZZ</name>
<dbReference type="Gene3D" id="2.40.10.120">
    <property type="match status" value="1"/>
</dbReference>
<sequence length="272" mass="30762">CIFYCFAIEQTEEKEDLYWQLSRAVIRLEHSEKTLKEGSDEVINTNVPNGTAFFVRSGGDLFVVTARHVVENDYDLHARVQCKNKVTGDSEVILLKMKRDKWVFHPKDESIDTNYVDVAVMKIGWIPGRGTKHFRYELPNTEEANKNQLPFEDPLPPGSILIFGFPLDIGFKLSEQKPLGRLGIVSMVTGKKFLKMENGKYAEEKAVLIDSNMFPGNSGSPVIKQLLPFASEIKLLGLVIATNERMNYALIEPVSRIRETIETAKEGPKNID</sequence>
<gene>
    <name evidence="1" type="ORF">S03H2_41611</name>
</gene>